<feature type="transmembrane region" description="Helical" evidence="8">
    <location>
        <begin position="12"/>
        <end position="33"/>
    </location>
</feature>
<proteinExistence type="predicted"/>
<sequence length="122" mass="11847">MDAAYWPHLFPGMVLVGAGVGLSLVAAQVAAFIGIPPSVSGLAGGMIETAREIGGALGTAVVASVAVAATGELLADGTPAGPALTEGFRRGSLVAAGLNLAGLLVALAVLRRAERAPTASTD</sequence>
<keyword evidence="2" id="KW-0813">Transport</keyword>
<evidence type="ECO:0008006" key="11">
    <source>
        <dbReference type="Google" id="ProtNLM"/>
    </source>
</evidence>
<accession>A0ABU2MLK6</accession>
<dbReference type="SUPFAM" id="SSF103473">
    <property type="entry name" value="MFS general substrate transporter"/>
    <property type="match status" value="1"/>
</dbReference>
<keyword evidence="3" id="KW-1003">Cell membrane</keyword>
<keyword evidence="7" id="KW-0046">Antibiotic resistance</keyword>
<evidence type="ECO:0000256" key="6">
    <source>
        <dbReference type="ARBA" id="ARBA00023136"/>
    </source>
</evidence>
<dbReference type="PANTHER" id="PTHR42718:SF46">
    <property type="entry name" value="BLR6921 PROTEIN"/>
    <property type="match status" value="1"/>
</dbReference>
<dbReference type="EMBL" id="JAVREL010000003">
    <property type="protein sequence ID" value="MDT0342415.1"/>
    <property type="molecule type" value="Genomic_DNA"/>
</dbReference>
<evidence type="ECO:0000256" key="8">
    <source>
        <dbReference type="SAM" id="Phobius"/>
    </source>
</evidence>
<reference evidence="10" key="1">
    <citation type="submission" date="2023-07" db="EMBL/GenBank/DDBJ databases">
        <title>30 novel species of actinomycetes from the DSMZ collection.</title>
        <authorList>
            <person name="Nouioui I."/>
        </authorList>
    </citation>
    <scope>NUCLEOTIDE SEQUENCE [LARGE SCALE GENOMIC DNA]</scope>
    <source>
        <strain evidence="10">DSM 44938</strain>
    </source>
</reference>
<dbReference type="RefSeq" id="WP_311703547.1">
    <property type="nucleotide sequence ID" value="NZ_JAVREL010000003.1"/>
</dbReference>
<keyword evidence="10" id="KW-1185">Reference proteome</keyword>
<gene>
    <name evidence="9" type="ORF">RM590_07215</name>
</gene>
<keyword evidence="6 8" id="KW-0472">Membrane</keyword>
<evidence type="ECO:0000256" key="1">
    <source>
        <dbReference type="ARBA" id="ARBA00004651"/>
    </source>
</evidence>
<dbReference type="Proteomes" id="UP001183246">
    <property type="component" value="Unassembled WGS sequence"/>
</dbReference>
<comment type="subcellular location">
    <subcellularLocation>
        <location evidence="1">Cell membrane</location>
        <topology evidence="1">Multi-pass membrane protein</topology>
    </subcellularLocation>
</comment>
<keyword evidence="5 8" id="KW-1133">Transmembrane helix</keyword>
<evidence type="ECO:0000256" key="3">
    <source>
        <dbReference type="ARBA" id="ARBA00022475"/>
    </source>
</evidence>
<organism evidence="9 10">
    <name type="scientific">Streptomyces litchfieldiae</name>
    <dbReference type="NCBI Taxonomy" id="3075543"/>
    <lineage>
        <taxon>Bacteria</taxon>
        <taxon>Bacillati</taxon>
        <taxon>Actinomycetota</taxon>
        <taxon>Actinomycetes</taxon>
        <taxon>Kitasatosporales</taxon>
        <taxon>Streptomycetaceae</taxon>
        <taxon>Streptomyces</taxon>
    </lineage>
</organism>
<name>A0ABU2MLK6_9ACTN</name>
<dbReference type="PANTHER" id="PTHR42718">
    <property type="entry name" value="MAJOR FACILITATOR SUPERFAMILY MULTIDRUG TRANSPORTER MFSC"/>
    <property type="match status" value="1"/>
</dbReference>
<evidence type="ECO:0000313" key="10">
    <source>
        <dbReference type="Proteomes" id="UP001183246"/>
    </source>
</evidence>
<evidence type="ECO:0000256" key="2">
    <source>
        <dbReference type="ARBA" id="ARBA00022448"/>
    </source>
</evidence>
<keyword evidence="4 8" id="KW-0812">Transmembrane</keyword>
<feature type="transmembrane region" description="Helical" evidence="8">
    <location>
        <begin position="53"/>
        <end position="71"/>
    </location>
</feature>
<evidence type="ECO:0000313" key="9">
    <source>
        <dbReference type="EMBL" id="MDT0342415.1"/>
    </source>
</evidence>
<evidence type="ECO:0000256" key="7">
    <source>
        <dbReference type="ARBA" id="ARBA00023251"/>
    </source>
</evidence>
<protein>
    <recommendedName>
        <fullName evidence="11">MFS transporter</fullName>
    </recommendedName>
</protein>
<evidence type="ECO:0000256" key="5">
    <source>
        <dbReference type="ARBA" id="ARBA00022989"/>
    </source>
</evidence>
<dbReference type="InterPro" id="IPR036259">
    <property type="entry name" value="MFS_trans_sf"/>
</dbReference>
<feature type="transmembrane region" description="Helical" evidence="8">
    <location>
        <begin position="91"/>
        <end position="110"/>
    </location>
</feature>
<evidence type="ECO:0000256" key="4">
    <source>
        <dbReference type="ARBA" id="ARBA00022692"/>
    </source>
</evidence>
<comment type="caution">
    <text evidence="9">The sequence shown here is derived from an EMBL/GenBank/DDBJ whole genome shotgun (WGS) entry which is preliminary data.</text>
</comment>